<evidence type="ECO:0000259" key="4">
    <source>
        <dbReference type="Pfam" id="PF00370"/>
    </source>
</evidence>
<protein>
    <submittedName>
        <fullName evidence="6">Autoinducer-2 kinase</fullName>
        <ecNumber evidence="6">2.7.1.189</ecNumber>
    </submittedName>
</protein>
<dbReference type="Proteomes" id="UP000298615">
    <property type="component" value="Chromosome"/>
</dbReference>
<accession>A0A4D7CYK3</accession>
<feature type="domain" description="Carbohydrate kinase FGGY N-terminal" evidence="4">
    <location>
        <begin position="5"/>
        <end position="251"/>
    </location>
</feature>
<dbReference type="InterPro" id="IPR050406">
    <property type="entry name" value="FGGY_Carb_Kinase"/>
</dbReference>
<keyword evidence="3 6" id="KW-0418">Kinase</keyword>
<evidence type="ECO:0000313" key="7">
    <source>
        <dbReference type="Proteomes" id="UP000298615"/>
    </source>
</evidence>
<feature type="domain" description="Carbohydrate kinase FGGY C-terminal" evidence="5">
    <location>
        <begin position="289"/>
        <end position="457"/>
    </location>
</feature>
<evidence type="ECO:0000259" key="5">
    <source>
        <dbReference type="Pfam" id="PF02782"/>
    </source>
</evidence>
<dbReference type="InterPro" id="IPR018484">
    <property type="entry name" value="FGGY_N"/>
</dbReference>
<gene>
    <name evidence="6" type="primary">lsrK</name>
    <name evidence="6" type="ORF">FA707_08160</name>
</gene>
<comment type="similarity">
    <text evidence="1">Belongs to the FGGY kinase family.</text>
</comment>
<dbReference type="Pfam" id="PF00370">
    <property type="entry name" value="FGGY_N"/>
    <property type="match status" value="1"/>
</dbReference>
<dbReference type="InterPro" id="IPR043129">
    <property type="entry name" value="ATPase_NBD"/>
</dbReference>
<dbReference type="PANTHER" id="PTHR43095:SF5">
    <property type="entry name" value="XYLULOSE KINASE"/>
    <property type="match status" value="1"/>
</dbReference>
<evidence type="ECO:0000313" key="6">
    <source>
        <dbReference type="EMBL" id="QCI86940.1"/>
    </source>
</evidence>
<dbReference type="EC" id="2.7.1.189" evidence="6"/>
<dbReference type="EMBL" id="CP039712">
    <property type="protein sequence ID" value="QCI86940.1"/>
    <property type="molecule type" value="Genomic_DNA"/>
</dbReference>
<keyword evidence="7" id="KW-1185">Reference proteome</keyword>
<dbReference type="PIRSF" id="PIRSF000538">
    <property type="entry name" value="GlpK"/>
    <property type="match status" value="1"/>
</dbReference>
<dbReference type="AlphaFoldDB" id="A0A4D7CYK3"/>
<reference evidence="6 7" key="1">
    <citation type="submission" date="2019-04" db="EMBL/GenBank/DDBJ databases">
        <title>Vagococcus sp. nov., isolated from faeces of yaks (Bos grunniens).</title>
        <authorList>
            <person name="Ge Y."/>
        </authorList>
    </citation>
    <scope>NUCLEOTIDE SEQUENCE [LARGE SCALE GENOMIC DNA]</scope>
    <source>
        <strain evidence="6 7">MN-17</strain>
    </source>
</reference>
<sequence length="521" mass="58227">MNEKYLLALDGGTGSFRAILFNTLGEQIAINQKDWRHKSNPLYPGSIDFDFLNNWELIANCIKELIEKSCINAEQIIGISTTSMREGFILYDEVGNELIAFSNVDARATKEAEFLKTNFPELEHELFLETGETFALSAIPRLLWVKDHLPDIYSKVSCITMINDWISYKLTGVLSSEPSNASTSGLFGLENRNWLTSIAKKFNLKENIFPKVFESGSLISNVNELAALKTGLSTKTKVIAGGGDAQLGCIGIGATQTGQAALLGGSFWQLEYNTSNPIVDNNAKIRANCHAVPRVWQLEAIAWCPGLVMKWFKEGFCHFENELAIQKKISVYKILDEKAQHVPPGCFGLISLFSNTMDFKNLKHVSPTITNFQLDSKKFNTYSFYRSIMENAGLVTYSHLLLIQDLTDEIIEEIIFAGGSSYSDLWCQIICNILGVKLTIPVEKEATALGAALLAGVGSGVYKNIEETKQLIKLEKTFFPDESEHNLYKEIYCRWKEAYPEYLAIADKGLVDHMWIAPGVK</sequence>
<proteinExistence type="inferred from homology"/>
<dbReference type="NCBIfam" id="NF008187">
    <property type="entry name" value="PRK10939.1"/>
    <property type="match status" value="1"/>
</dbReference>
<dbReference type="Gene3D" id="3.30.420.40">
    <property type="match status" value="2"/>
</dbReference>
<evidence type="ECO:0000256" key="3">
    <source>
        <dbReference type="ARBA" id="ARBA00022777"/>
    </source>
</evidence>
<dbReference type="GO" id="GO:0005975">
    <property type="term" value="P:carbohydrate metabolic process"/>
    <property type="evidence" value="ECO:0007669"/>
    <property type="project" value="InterPro"/>
</dbReference>
<dbReference type="PANTHER" id="PTHR43095">
    <property type="entry name" value="SUGAR KINASE"/>
    <property type="match status" value="1"/>
</dbReference>
<name>A0A4D7CYK3_9ENTE</name>
<dbReference type="GO" id="GO:0016301">
    <property type="term" value="F:kinase activity"/>
    <property type="evidence" value="ECO:0007669"/>
    <property type="project" value="UniProtKB-KW"/>
</dbReference>
<evidence type="ECO:0000256" key="2">
    <source>
        <dbReference type="ARBA" id="ARBA00022679"/>
    </source>
</evidence>
<dbReference type="OrthoDB" id="9805576at2"/>
<dbReference type="SUPFAM" id="SSF53067">
    <property type="entry name" value="Actin-like ATPase domain"/>
    <property type="match status" value="2"/>
</dbReference>
<dbReference type="Pfam" id="PF02782">
    <property type="entry name" value="FGGY_C"/>
    <property type="match status" value="1"/>
</dbReference>
<dbReference type="KEGG" id="vao:FA707_08160"/>
<dbReference type="RefSeq" id="WP_136953762.1">
    <property type="nucleotide sequence ID" value="NZ_CP039712.1"/>
</dbReference>
<keyword evidence="2 6" id="KW-0808">Transferase</keyword>
<dbReference type="InterPro" id="IPR018485">
    <property type="entry name" value="FGGY_C"/>
</dbReference>
<organism evidence="6 7">
    <name type="scientific">Vagococcus zengguangii</name>
    <dbReference type="NCBI Taxonomy" id="2571750"/>
    <lineage>
        <taxon>Bacteria</taxon>
        <taxon>Bacillati</taxon>
        <taxon>Bacillota</taxon>
        <taxon>Bacilli</taxon>
        <taxon>Lactobacillales</taxon>
        <taxon>Enterococcaceae</taxon>
        <taxon>Vagococcus</taxon>
    </lineage>
</organism>
<dbReference type="InterPro" id="IPR000577">
    <property type="entry name" value="Carb_kinase_FGGY"/>
</dbReference>
<evidence type="ECO:0000256" key="1">
    <source>
        <dbReference type="ARBA" id="ARBA00009156"/>
    </source>
</evidence>